<dbReference type="EMBL" id="UINC01161701">
    <property type="protein sequence ID" value="SVD61047.1"/>
    <property type="molecule type" value="Genomic_DNA"/>
</dbReference>
<feature type="non-terminal residue" evidence="1">
    <location>
        <position position="270"/>
    </location>
</feature>
<reference evidence="1" key="1">
    <citation type="submission" date="2018-05" db="EMBL/GenBank/DDBJ databases">
        <authorList>
            <person name="Lanie J.A."/>
            <person name="Ng W.-L."/>
            <person name="Kazmierczak K.M."/>
            <person name="Andrzejewski T.M."/>
            <person name="Davidsen T.M."/>
            <person name="Wayne K.J."/>
            <person name="Tettelin H."/>
            <person name="Glass J.I."/>
            <person name="Rusch D."/>
            <person name="Podicherti R."/>
            <person name="Tsui H.-C.T."/>
            <person name="Winkler M.E."/>
        </authorList>
    </citation>
    <scope>NUCLEOTIDE SEQUENCE</scope>
</reference>
<evidence type="ECO:0000313" key="1">
    <source>
        <dbReference type="EMBL" id="SVD61047.1"/>
    </source>
</evidence>
<dbReference type="AlphaFoldDB" id="A0A382WQC7"/>
<organism evidence="1">
    <name type="scientific">marine metagenome</name>
    <dbReference type="NCBI Taxonomy" id="408172"/>
    <lineage>
        <taxon>unclassified sequences</taxon>
        <taxon>metagenomes</taxon>
        <taxon>ecological metagenomes</taxon>
    </lineage>
</organism>
<accession>A0A382WQC7</accession>
<protein>
    <submittedName>
        <fullName evidence="1">Uncharacterized protein</fullName>
    </submittedName>
</protein>
<gene>
    <name evidence="1" type="ORF">METZ01_LOCUS413901</name>
</gene>
<proteinExistence type="predicted"/>
<sequence length="270" mass="30066">MMKFRMFSELLKSLAKRYAGKFLAIVLLPSLSAALSSEVKESPSSAIVEAAFTVDALEGETTQSCSPVLAVVAVERSPKLLPCNFEHMLPGYCHAGSRIRDRRALGGFWASRNFPKRINDLVKNSKPTLYLLALPDEETVFSRRYKGGTLLLINGTNKASRFSATDSRIGIVQEAKDKAGCWKPIEHLPSSWCGNSYHGVFLEPKDCWVFSTPRYEGSIKTTLRFTLPLSGGKVIHSNEFEGSINPGQFPRRNPKFSSKPINLQQFLRHP</sequence>
<name>A0A382WQC7_9ZZZZ</name>